<evidence type="ECO:0000259" key="10">
    <source>
        <dbReference type="PROSITE" id="PS50110"/>
    </source>
</evidence>
<dbReference type="InterPro" id="IPR020449">
    <property type="entry name" value="Tscrpt_reg_AraC-type_HTH"/>
</dbReference>
<evidence type="ECO:0000256" key="5">
    <source>
        <dbReference type="ARBA" id="ARBA00023015"/>
    </source>
</evidence>
<dbReference type="Pfam" id="PF17853">
    <property type="entry name" value="GGDEF_2"/>
    <property type="match status" value="1"/>
</dbReference>
<dbReference type="SMART" id="SM00448">
    <property type="entry name" value="REC"/>
    <property type="match status" value="1"/>
</dbReference>
<dbReference type="InterPro" id="IPR009057">
    <property type="entry name" value="Homeodomain-like_sf"/>
</dbReference>
<dbReference type="Pfam" id="PF12833">
    <property type="entry name" value="HTH_18"/>
    <property type="match status" value="1"/>
</dbReference>
<evidence type="ECO:0000313" key="13">
    <source>
        <dbReference type="Proteomes" id="UP000773462"/>
    </source>
</evidence>
<evidence type="ECO:0000256" key="8">
    <source>
        <dbReference type="PROSITE-ProRule" id="PRU00169"/>
    </source>
</evidence>
<dbReference type="SUPFAM" id="SSF46689">
    <property type="entry name" value="Homeodomain-like"/>
    <property type="match status" value="2"/>
</dbReference>
<dbReference type="InterPro" id="IPR011006">
    <property type="entry name" value="CheY-like_superfamily"/>
</dbReference>
<protein>
    <submittedName>
        <fullName evidence="12">Two-component system response regulator YesN</fullName>
    </submittedName>
</protein>
<keyword evidence="3 8" id="KW-0597">Phosphoprotein</keyword>
<feature type="domain" description="HTH araC/xylS-type" evidence="9">
    <location>
        <begin position="431"/>
        <end position="528"/>
    </location>
</feature>
<dbReference type="PANTHER" id="PTHR42713:SF3">
    <property type="entry name" value="TRANSCRIPTIONAL REGULATORY PROTEIN HPTR"/>
    <property type="match status" value="1"/>
</dbReference>
<accession>A0ABS4NWH6</accession>
<dbReference type="PANTHER" id="PTHR42713">
    <property type="entry name" value="HISTIDINE KINASE-RELATED"/>
    <property type="match status" value="1"/>
</dbReference>
<evidence type="ECO:0000256" key="3">
    <source>
        <dbReference type="ARBA" id="ARBA00022553"/>
    </source>
</evidence>
<evidence type="ECO:0000256" key="7">
    <source>
        <dbReference type="ARBA" id="ARBA00023163"/>
    </source>
</evidence>
<dbReference type="InterPro" id="IPR001789">
    <property type="entry name" value="Sig_transdc_resp-reg_receiver"/>
</dbReference>
<evidence type="ECO:0000259" key="11">
    <source>
        <dbReference type="PROSITE" id="PS50887"/>
    </source>
</evidence>
<dbReference type="PROSITE" id="PS00041">
    <property type="entry name" value="HTH_ARAC_FAMILY_1"/>
    <property type="match status" value="1"/>
</dbReference>
<dbReference type="PRINTS" id="PR00032">
    <property type="entry name" value="HTHARAC"/>
</dbReference>
<comment type="caution">
    <text evidence="12">The sequence shown here is derived from an EMBL/GenBank/DDBJ whole genome shotgun (WGS) entry which is preliminary data.</text>
</comment>
<dbReference type="PROSITE" id="PS01124">
    <property type="entry name" value="HTH_ARAC_FAMILY_2"/>
    <property type="match status" value="1"/>
</dbReference>
<dbReference type="SUPFAM" id="SSF52172">
    <property type="entry name" value="CheY-like"/>
    <property type="match status" value="1"/>
</dbReference>
<dbReference type="SMART" id="SM00342">
    <property type="entry name" value="HTH_ARAC"/>
    <property type="match status" value="1"/>
</dbReference>
<keyword evidence="2" id="KW-0963">Cytoplasm</keyword>
<dbReference type="PROSITE" id="PS50887">
    <property type="entry name" value="GGDEF"/>
    <property type="match status" value="1"/>
</dbReference>
<dbReference type="Gene3D" id="3.40.50.2300">
    <property type="match status" value="1"/>
</dbReference>
<keyword evidence="5" id="KW-0805">Transcription regulation</keyword>
<keyword evidence="13" id="KW-1185">Reference proteome</keyword>
<organism evidence="12 13">
    <name type="scientific">Paenibacillus silagei</name>
    <dbReference type="NCBI Taxonomy" id="1670801"/>
    <lineage>
        <taxon>Bacteria</taxon>
        <taxon>Bacillati</taxon>
        <taxon>Bacillota</taxon>
        <taxon>Bacilli</taxon>
        <taxon>Bacillales</taxon>
        <taxon>Paenibacillaceae</taxon>
        <taxon>Paenibacillus</taxon>
    </lineage>
</organism>
<name>A0ABS4NWH6_9BACL</name>
<feature type="modified residue" description="4-aspartylphosphate" evidence="8">
    <location>
        <position position="55"/>
    </location>
</feature>
<dbReference type="Proteomes" id="UP000773462">
    <property type="component" value="Unassembled WGS sequence"/>
</dbReference>
<dbReference type="InterPro" id="IPR051552">
    <property type="entry name" value="HptR"/>
</dbReference>
<dbReference type="InterPro" id="IPR000160">
    <property type="entry name" value="GGDEF_dom"/>
</dbReference>
<gene>
    <name evidence="12" type="ORF">J2Z70_003798</name>
</gene>
<feature type="domain" description="Response regulatory" evidence="10">
    <location>
        <begin position="3"/>
        <end position="120"/>
    </location>
</feature>
<evidence type="ECO:0000256" key="1">
    <source>
        <dbReference type="ARBA" id="ARBA00004496"/>
    </source>
</evidence>
<dbReference type="Pfam" id="PF00072">
    <property type="entry name" value="Response_reg"/>
    <property type="match status" value="1"/>
</dbReference>
<dbReference type="PROSITE" id="PS50110">
    <property type="entry name" value="RESPONSE_REGULATORY"/>
    <property type="match status" value="1"/>
</dbReference>
<dbReference type="InterPro" id="IPR041522">
    <property type="entry name" value="CdaR_GGDEF"/>
</dbReference>
<evidence type="ECO:0000256" key="2">
    <source>
        <dbReference type="ARBA" id="ARBA00022490"/>
    </source>
</evidence>
<evidence type="ECO:0000256" key="6">
    <source>
        <dbReference type="ARBA" id="ARBA00023125"/>
    </source>
</evidence>
<dbReference type="InterPro" id="IPR018062">
    <property type="entry name" value="HTH_AraC-typ_CS"/>
</dbReference>
<dbReference type="RefSeq" id="WP_209875770.1">
    <property type="nucleotide sequence ID" value="NZ_JAGGLV010000012.1"/>
</dbReference>
<dbReference type="CDD" id="cd17536">
    <property type="entry name" value="REC_YesN-like"/>
    <property type="match status" value="1"/>
</dbReference>
<evidence type="ECO:0000259" key="9">
    <source>
        <dbReference type="PROSITE" id="PS01124"/>
    </source>
</evidence>
<sequence>MLGVLIVDDELLMRIGLKSIIQWEDEGFTILGEAANGREALELAGTHRPDLIITDIKMPVMDGLELIREARRLDIGGQFVILSCLEEFQYAQEALRLGAADYLIKSDMKPHELVHVLETVKKRAVRLSAGSSSGMPPGSYKESIGYLKETLFKELISGFKAAGDVRVNRESLRIRLADEPMVLLKLRINHFEQHRRKYVEQDEKLLRYSVTNILEEILPRKRAKEIIVMNSAEYVLLLDLGPEGRIVRAEIERAAAKIQAAMKDFLKLTLSIGVSGPAPGFGGLKQAYQEADMALDELFFASGSGLSFYDKARSRQRRGERLFIDKPCMRKFRQDTESGSEGALAFLNSLKDTMLLEGCTKQAARSTYIRMLGAILSCFPALPEPNEAGLTVYESILHEESLEGLHQTVAGYLEQCRAQMSEGESSRSYAEQASELIMQLYAEDISLQSVADRINVNASYLSRVFKQETGENFVSFLTRLRMEKAKSLLRDRNIKVYEVAERVGYPNTAYFSKLFKKLSGMSPEEYRG</sequence>
<evidence type="ECO:0000313" key="12">
    <source>
        <dbReference type="EMBL" id="MBP2113637.1"/>
    </source>
</evidence>
<keyword evidence="6" id="KW-0238">DNA-binding</keyword>
<proteinExistence type="predicted"/>
<reference evidence="12 13" key="1">
    <citation type="submission" date="2021-03" db="EMBL/GenBank/DDBJ databases">
        <title>Genomic Encyclopedia of Type Strains, Phase IV (KMG-IV): sequencing the most valuable type-strain genomes for metagenomic binning, comparative biology and taxonomic classification.</title>
        <authorList>
            <person name="Goeker M."/>
        </authorList>
    </citation>
    <scope>NUCLEOTIDE SEQUENCE [LARGE SCALE GENOMIC DNA]</scope>
    <source>
        <strain evidence="12 13">DSM 101953</strain>
    </source>
</reference>
<dbReference type="EMBL" id="JAGGLV010000012">
    <property type="protein sequence ID" value="MBP2113637.1"/>
    <property type="molecule type" value="Genomic_DNA"/>
</dbReference>
<comment type="subcellular location">
    <subcellularLocation>
        <location evidence="1">Cytoplasm</location>
    </subcellularLocation>
</comment>
<keyword evidence="4" id="KW-0902">Two-component regulatory system</keyword>
<evidence type="ECO:0000256" key="4">
    <source>
        <dbReference type="ARBA" id="ARBA00023012"/>
    </source>
</evidence>
<dbReference type="InterPro" id="IPR018060">
    <property type="entry name" value="HTH_AraC"/>
</dbReference>
<dbReference type="Gene3D" id="1.10.10.60">
    <property type="entry name" value="Homeodomain-like"/>
    <property type="match status" value="2"/>
</dbReference>
<feature type="domain" description="GGDEF" evidence="11">
    <location>
        <begin position="179"/>
        <end position="311"/>
    </location>
</feature>
<keyword evidence="7" id="KW-0804">Transcription</keyword>